<comment type="function">
    <text evidence="18">Inhibits translesion DNA synthesis by preventing monoubiquitination of PCNA, this is necessary to counteract damage due to ultraviolet light-induced replication stress. SDE2 is cleaved following PCNA binding, and its complete degradation is necessary to allow S-phase progression following DNA damage.</text>
</comment>
<keyword evidence="12" id="KW-0238">DNA-binding</keyword>
<feature type="compositionally biased region" description="Basic and acidic residues" evidence="21">
    <location>
        <begin position="274"/>
        <end position="287"/>
    </location>
</feature>
<name>A0A851V9M3_9PASS</name>
<evidence type="ECO:0000256" key="20">
    <source>
        <dbReference type="SAM" id="Coils"/>
    </source>
</evidence>
<feature type="compositionally biased region" description="Basic and acidic residues" evidence="21">
    <location>
        <begin position="302"/>
        <end position="315"/>
    </location>
</feature>
<evidence type="ECO:0000256" key="1">
    <source>
        <dbReference type="ARBA" id="ARBA00004123"/>
    </source>
</evidence>
<evidence type="ECO:0000256" key="8">
    <source>
        <dbReference type="ARBA" id="ARBA00022705"/>
    </source>
</evidence>
<feature type="domain" description="SDE2/SF3A3 SAP" evidence="22">
    <location>
        <begin position="334"/>
        <end position="408"/>
    </location>
</feature>
<keyword evidence="4" id="KW-0963">Cytoplasm</keyword>
<keyword evidence="26" id="KW-1185">Reference proteome</keyword>
<dbReference type="GO" id="GO:0008380">
    <property type="term" value="P:RNA splicing"/>
    <property type="evidence" value="ECO:0007669"/>
    <property type="project" value="UniProtKB-KW"/>
</dbReference>
<sequence>PLWVRDPLGPRARPLTLPPGGGSVLCLRRDRARELNIPEESLYVKCNGRLASDEDELQSGVVYSLEPRLCGGKGGFGSMLRALGAQIEKTTNREACRDLSGRRLRDVNHEKAMAEWVKKQAEREAEKEQRRLERLQRKLAEPRHTFTDPEYERQYREMAERQEESLRIGLQVIASKAASSESGKSRKRLGEPGKSETKSEKRKCPKHIPCARPGLDEATGSGCEDDNKDDSPCTPDRSYPSGSSANESVGNSDECSSSSVASSEDSPSTSASEKPLEQPDSPGRDLQGEVCTGGQAEILSEENSKMTEPSKEEAQGKNGVTQARKEEQEHVPAKAQETNQSQSTEVEPIDLLAFNSAAELEALGLEKLKMGLMSLGLKCGGTLKERAARLFSVRGLSRDQIKPSLFAKPPKGKTS</sequence>
<dbReference type="GO" id="GO:0051301">
    <property type="term" value="P:cell division"/>
    <property type="evidence" value="ECO:0007669"/>
    <property type="project" value="UniProtKB-KW"/>
</dbReference>
<dbReference type="InterPro" id="IPR025086">
    <property type="entry name" value="SDE2/SF3A3_SAP"/>
</dbReference>
<comment type="caution">
    <text evidence="25">The sequence shown here is derived from an EMBL/GenBank/DDBJ whole genome shotgun (WGS) entry which is preliminary data.</text>
</comment>
<evidence type="ECO:0000256" key="6">
    <source>
        <dbReference type="ARBA" id="ARBA00022618"/>
    </source>
</evidence>
<evidence type="ECO:0000256" key="18">
    <source>
        <dbReference type="ARBA" id="ARBA00045767"/>
    </source>
</evidence>
<keyword evidence="14" id="KW-0539">Nucleus</keyword>
<comment type="function">
    <text evidence="17">Plays a role in ribosome biogenesis by enabling SNORD3- and SNORD118-dependent cleavage of the 47S rRNA precursor. Binds ncRNA (non-coding RNA) including the snoRNAs SNORD3 and SNORD118.</text>
</comment>
<dbReference type="InterPro" id="IPR053821">
    <property type="entry name" value="Sde2_Ubi"/>
</dbReference>
<accession>A0A851V9M3</accession>
<dbReference type="PANTHER" id="PTHR12786:SF1">
    <property type="entry name" value="SPLICING REGULATOR SDE2"/>
    <property type="match status" value="1"/>
</dbReference>
<gene>
    <name evidence="25" type="primary">Sde2</name>
    <name evidence="25" type="ORF">COPSEC_R00887</name>
</gene>
<comment type="function">
    <text evidence="19">Plays a role in pre-mRNA splicing by facilitating excision of relatively short introns featuring weak 3'-splice sites (ss) and high GC content. May recruit CACTIN to the spliceosome.</text>
</comment>
<keyword evidence="6" id="KW-0132">Cell division</keyword>
<evidence type="ECO:0000313" key="25">
    <source>
        <dbReference type="EMBL" id="NXD36619.1"/>
    </source>
</evidence>
<feature type="non-terminal residue" evidence="25">
    <location>
        <position position="1"/>
    </location>
</feature>
<feature type="domain" description="Splicing regulator SDE2 ubiquitin" evidence="23">
    <location>
        <begin position="3"/>
        <end position="70"/>
    </location>
</feature>
<feature type="non-terminal residue" evidence="25">
    <location>
        <position position="415"/>
    </location>
</feature>
<dbReference type="InterPro" id="IPR051421">
    <property type="entry name" value="RNA_Proc_DNA_Dmg_Regulator"/>
</dbReference>
<evidence type="ECO:0000256" key="16">
    <source>
        <dbReference type="ARBA" id="ARBA00034556"/>
    </source>
</evidence>
<evidence type="ECO:0000256" key="12">
    <source>
        <dbReference type="ARBA" id="ARBA00023125"/>
    </source>
</evidence>
<evidence type="ECO:0000256" key="14">
    <source>
        <dbReference type="ARBA" id="ARBA00023242"/>
    </source>
</evidence>
<protein>
    <recommendedName>
        <fullName evidence="16">Replication stress response regulator SDE2</fullName>
    </recommendedName>
</protein>
<evidence type="ECO:0000256" key="19">
    <source>
        <dbReference type="ARBA" id="ARBA00045882"/>
    </source>
</evidence>
<feature type="compositionally biased region" description="Basic and acidic residues" evidence="21">
    <location>
        <begin position="188"/>
        <end position="199"/>
    </location>
</feature>
<dbReference type="GO" id="GO:0006397">
    <property type="term" value="P:mRNA processing"/>
    <property type="evidence" value="ECO:0007669"/>
    <property type="project" value="UniProtKB-KW"/>
</dbReference>
<dbReference type="Pfam" id="PF22782">
    <property type="entry name" value="SDE2"/>
    <property type="match status" value="1"/>
</dbReference>
<keyword evidence="10" id="KW-0694">RNA-binding</keyword>
<feature type="domain" description="SDE2-like" evidence="24">
    <location>
        <begin position="71"/>
        <end position="166"/>
    </location>
</feature>
<evidence type="ECO:0000256" key="15">
    <source>
        <dbReference type="ARBA" id="ARBA00023306"/>
    </source>
</evidence>
<evidence type="ECO:0000259" key="22">
    <source>
        <dbReference type="Pfam" id="PF13297"/>
    </source>
</evidence>
<proteinExistence type="inferred from homology"/>
<evidence type="ECO:0000259" key="24">
    <source>
        <dbReference type="Pfam" id="PF22782"/>
    </source>
</evidence>
<keyword evidence="7" id="KW-0507">mRNA processing</keyword>
<dbReference type="AlphaFoldDB" id="A0A851V9M3"/>
<evidence type="ECO:0000256" key="10">
    <source>
        <dbReference type="ARBA" id="ARBA00022884"/>
    </source>
</evidence>
<evidence type="ECO:0000256" key="7">
    <source>
        <dbReference type="ARBA" id="ARBA00022664"/>
    </source>
</evidence>
<dbReference type="GO" id="GO:0005737">
    <property type="term" value="C:cytoplasm"/>
    <property type="evidence" value="ECO:0007669"/>
    <property type="project" value="UniProtKB-SubCell"/>
</dbReference>
<comment type="subcellular location">
    <subcellularLocation>
        <location evidence="2">Cytoplasm</location>
    </subcellularLocation>
    <subcellularLocation>
        <location evidence="1">Nucleus</location>
    </subcellularLocation>
</comment>
<evidence type="ECO:0000256" key="13">
    <source>
        <dbReference type="ARBA" id="ARBA00023187"/>
    </source>
</evidence>
<feature type="region of interest" description="Disordered" evidence="21">
    <location>
        <begin position="175"/>
        <end position="346"/>
    </location>
</feature>
<dbReference type="Pfam" id="PF22781">
    <property type="entry name" value="Sde2_N_Ubi_vert"/>
    <property type="match status" value="1"/>
</dbReference>
<evidence type="ECO:0000256" key="2">
    <source>
        <dbReference type="ARBA" id="ARBA00004496"/>
    </source>
</evidence>
<keyword evidence="13" id="KW-0508">mRNA splicing</keyword>
<dbReference type="EMBL" id="WBNE01000044">
    <property type="protein sequence ID" value="NXD36619.1"/>
    <property type="molecule type" value="Genomic_DNA"/>
</dbReference>
<dbReference type="PANTHER" id="PTHR12786">
    <property type="entry name" value="SPLICING FACTOR SF3A-RELATED"/>
    <property type="match status" value="1"/>
</dbReference>
<feature type="coiled-coil region" evidence="20">
    <location>
        <begin position="104"/>
        <end position="138"/>
    </location>
</feature>
<evidence type="ECO:0000256" key="4">
    <source>
        <dbReference type="ARBA" id="ARBA00022490"/>
    </source>
</evidence>
<evidence type="ECO:0000256" key="5">
    <source>
        <dbReference type="ARBA" id="ARBA00022517"/>
    </source>
</evidence>
<evidence type="ECO:0000313" key="26">
    <source>
        <dbReference type="Proteomes" id="UP000659062"/>
    </source>
</evidence>
<evidence type="ECO:0000256" key="11">
    <source>
        <dbReference type="ARBA" id="ARBA00023054"/>
    </source>
</evidence>
<feature type="compositionally biased region" description="Basic and acidic residues" evidence="21">
    <location>
        <begin position="323"/>
        <end position="332"/>
    </location>
</feature>
<reference evidence="25" key="1">
    <citation type="submission" date="2019-09" db="EMBL/GenBank/DDBJ databases">
        <title>Bird 10,000 Genomes (B10K) Project - Family phase.</title>
        <authorList>
            <person name="Zhang G."/>
        </authorList>
    </citation>
    <scope>NUCLEOTIDE SEQUENCE</scope>
    <source>
        <strain evidence="25">OUT-0061</strain>
        <tissue evidence="25">Blood</tissue>
    </source>
</reference>
<keyword evidence="8" id="KW-0235">DNA replication</keyword>
<keyword evidence="5" id="KW-0690">Ribosome biogenesis</keyword>
<evidence type="ECO:0000259" key="23">
    <source>
        <dbReference type="Pfam" id="PF22781"/>
    </source>
</evidence>
<keyword evidence="11 20" id="KW-0175">Coiled coil</keyword>
<evidence type="ECO:0000256" key="9">
    <source>
        <dbReference type="ARBA" id="ARBA00022776"/>
    </source>
</evidence>
<dbReference type="Pfam" id="PF13297">
    <property type="entry name" value="SDE2_2C"/>
    <property type="match status" value="1"/>
</dbReference>
<feature type="compositionally biased region" description="Polar residues" evidence="21">
    <location>
        <begin position="336"/>
        <end position="345"/>
    </location>
</feature>
<dbReference type="GO" id="GO:0006260">
    <property type="term" value="P:DNA replication"/>
    <property type="evidence" value="ECO:0007669"/>
    <property type="project" value="UniProtKB-KW"/>
</dbReference>
<evidence type="ECO:0000256" key="17">
    <source>
        <dbReference type="ARBA" id="ARBA00045469"/>
    </source>
</evidence>
<feature type="compositionally biased region" description="Low complexity" evidence="21">
    <location>
        <begin position="252"/>
        <end position="272"/>
    </location>
</feature>
<dbReference type="GO" id="GO:0003677">
    <property type="term" value="F:DNA binding"/>
    <property type="evidence" value="ECO:0007669"/>
    <property type="project" value="UniProtKB-KW"/>
</dbReference>
<organism evidence="25 26">
    <name type="scientific">Copsychus sechellarum</name>
    <dbReference type="NCBI Taxonomy" id="797021"/>
    <lineage>
        <taxon>Eukaryota</taxon>
        <taxon>Metazoa</taxon>
        <taxon>Chordata</taxon>
        <taxon>Craniata</taxon>
        <taxon>Vertebrata</taxon>
        <taxon>Euteleostomi</taxon>
        <taxon>Archelosauria</taxon>
        <taxon>Archosauria</taxon>
        <taxon>Dinosauria</taxon>
        <taxon>Saurischia</taxon>
        <taxon>Theropoda</taxon>
        <taxon>Coelurosauria</taxon>
        <taxon>Aves</taxon>
        <taxon>Neognathae</taxon>
        <taxon>Neoaves</taxon>
        <taxon>Telluraves</taxon>
        <taxon>Australaves</taxon>
        <taxon>Passeriformes</taxon>
        <taxon>Muscicapidae</taxon>
        <taxon>Copsychus</taxon>
    </lineage>
</organism>
<evidence type="ECO:0000256" key="3">
    <source>
        <dbReference type="ARBA" id="ARBA00008726"/>
    </source>
</evidence>
<dbReference type="Proteomes" id="UP000659062">
    <property type="component" value="Unassembled WGS sequence"/>
</dbReference>
<dbReference type="InterPro" id="IPR053822">
    <property type="entry name" value="SDE2-like_dom"/>
</dbReference>
<keyword evidence="15" id="KW-0131">Cell cycle</keyword>
<evidence type="ECO:0000256" key="21">
    <source>
        <dbReference type="SAM" id="MobiDB-lite"/>
    </source>
</evidence>
<dbReference type="OrthoDB" id="547031at2759"/>
<dbReference type="GO" id="GO:0003723">
    <property type="term" value="F:RNA binding"/>
    <property type="evidence" value="ECO:0007669"/>
    <property type="project" value="UniProtKB-KW"/>
</dbReference>
<dbReference type="GO" id="GO:0042254">
    <property type="term" value="P:ribosome biogenesis"/>
    <property type="evidence" value="ECO:0007669"/>
    <property type="project" value="UniProtKB-KW"/>
</dbReference>
<feature type="compositionally biased region" description="Polar residues" evidence="21">
    <location>
        <begin position="240"/>
        <end position="251"/>
    </location>
</feature>
<keyword evidence="9" id="KW-0498">Mitosis</keyword>
<comment type="similarity">
    <text evidence="3">Belongs to the SDE2 family.</text>
</comment>
<dbReference type="GO" id="GO:0005634">
    <property type="term" value="C:nucleus"/>
    <property type="evidence" value="ECO:0007669"/>
    <property type="project" value="UniProtKB-SubCell"/>
</dbReference>